<dbReference type="PANTHER" id="PTHR42988:SF2">
    <property type="entry name" value="CYCLIC NUCLEOTIDE PHOSPHODIESTERASE CBUA0032-RELATED"/>
    <property type="match status" value="1"/>
</dbReference>
<dbReference type="InterPro" id="IPR004843">
    <property type="entry name" value="Calcineurin-like_PHP"/>
</dbReference>
<evidence type="ECO:0000256" key="2">
    <source>
        <dbReference type="ARBA" id="ARBA00022801"/>
    </source>
</evidence>
<dbReference type="Gene3D" id="3.60.21.10">
    <property type="match status" value="1"/>
</dbReference>
<comment type="similarity">
    <text evidence="4">Belongs to the cyclic nucleotide phosphodiesterase class-III family.</text>
</comment>
<keyword evidence="2" id="KW-0378">Hydrolase</keyword>
<evidence type="ECO:0000259" key="5">
    <source>
        <dbReference type="Pfam" id="PF00149"/>
    </source>
</evidence>
<keyword evidence="7" id="KW-1185">Reference proteome</keyword>
<evidence type="ECO:0000256" key="1">
    <source>
        <dbReference type="ARBA" id="ARBA00022723"/>
    </source>
</evidence>
<dbReference type="GO" id="GO:0016787">
    <property type="term" value="F:hydrolase activity"/>
    <property type="evidence" value="ECO:0007669"/>
    <property type="project" value="UniProtKB-KW"/>
</dbReference>
<keyword evidence="1" id="KW-0479">Metal-binding</keyword>
<dbReference type="RefSeq" id="WP_133553903.1">
    <property type="nucleotide sequence ID" value="NZ_SNYF01000005.1"/>
</dbReference>
<gene>
    <name evidence="6" type="ORF">DFQ04_1341</name>
</gene>
<evidence type="ECO:0000256" key="3">
    <source>
        <dbReference type="ARBA" id="ARBA00023004"/>
    </source>
</evidence>
<organism evidence="6 7">
    <name type="scientific">Algoriphagus boseongensis</name>
    <dbReference type="NCBI Taxonomy" id="1442587"/>
    <lineage>
        <taxon>Bacteria</taxon>
        <taxon>Pseudomonadati</taxon>
        <taxon>Bacteroidota</taxon>
        <taxon>Cytophagia</taxon>
        <taxon>Cytophagales</taxon>
        <taxon>Cyclobacteriaceae</taxon>
        <taxon>Algoriphagus</taxon>
    </lineage>
</organism>
<proteinExistence type="inferred from homology"/>
<dbReference type="Pfam" id="PF00149">
    <property type="entry name" value="Metallophos"/>
    <property type="match status" value="1"/>
</dbReference>
<dbReference type="GO" id="GO:0046872">
    <property type="term" value="F:metal ion binding"/>
    <property type="evidence" value="ECO:0007669"/>
    <property type="project" value="UniProtKB-KW"/>
</dbReference>
<dbReference type="SUPFAM" id="SSF56300">
    <property type="entry name" value="Metallo-dependent phosphatases"/>
    <property type="match status" value="1"/>
</dbReference>
<evidence type="ECO:0000313" key="6">
    <source>
        <dbReference type="EMBL" id="TDQ19518.1"/>
    </source>
</evidence>
<reference evidence="6 7" key="1">
    <citation type="submission" date="2019-03" db="EMBL/GenBank/DDBJ databases">
        <title>Genomic Encyclopedia of Type Strains, Phase III (KMG-III): the genomes of soil and plant-associated and newly described type strains.</title>
        <authorList>
            <person name="Whitman W."/>
        </authorList>
    </citation>
    <scope>NUCLEOTIDE SEQUENCE [LARGE SCALE GENOMIC DNA]</scope>
    <source>
        <strain evidence="6 7">CECT 8446</strain>
    </source>
</reference>
<evidence type="ECO:0000256" key="4">
    <source>
        <dbReference type="ARBA" id="ARBA00025742"/>
    </source>
</evidence>
<sequence length="321" mass="36297">MNQRRRFLKTLGISSLLITQSSSWILARSFSKSKIKLGLISDLHQDVMPDGKARLEVFLEYMNQKQVDGLIQLGDFAVPSSENQELISLFNSFHPHAFHVLGNHDVDYGHSWEQCLQAYGMKSRYYSLEFKRIQLIVLDGNDTGSPAHKGGYPSYVGPQQQEWLKDELEKTELPVLLISHQPIAGIYTIDNALEMQDLLGKYSDKILLAINGHAHVDQHLVVKGVNYLHINSASYYWVGKGLAHESYPAEVHEKYPELAFTCPYSQSLFALLTLDLEKGEILLEGRKAEWVGPSPQELGISYLTEKERVENLIPGISSRTI</sequence>
<accession>A0A4R6T8D7</accession>
<feature type="domain" description="Calcineurin-like phosphoesterase" evidence="5">
    <location>
        <begin position="36"/>
        <end position="216"/>
    </location>
</feature>
<dbReference type="InterPro" id="IPR029052">
    <property type="entry name" value="Metallo-depent_PP-like"/>
</dbReference>
<dbReference type="InterPro" id="IPR050884">
    <property type="entry name" value="CNP_phosphodiesterase-III"/>
</dbReference>
<dbReference type="Proteomes" id="UP000294535">
    <property type="component" value="Unassembled WGS sequence"/>
</dbReference>
<comment type="caution">
    <text evidence="6">The sequence shown here is derived from an EMBL/GenBank/DDBJ whole genome shotgun (WGS) entry which is preliminary data.</text>
</comment>
<evidence type="ECO:0000313" key="7">
    <source>
        <dbReference type="Proteomes" id="UP000294535"/>
    </source>
</evidence>
<dbReference type="PANTHER" id="PTHR42988">
    <property type="entry name" value="PHOSPHOHYDROLASE"/>
    <property type="match status" value="1"/>
</dbReference>
<dbReference type="AlphaFoldDB" id="A0A4R6T8D7"/>
<dbReference type="EMBL" id="SNYF01000005">
    <property type="protein sequence ID" value="TDQ19518.1"/>
    <property type="molecule type" value="Genomic_DNA"/>
</dbReference>
<protein>
    <submittedName>
        <fullName evidence="6">Calcineurin-like phosphoesterase family protein</fullName>
    </submittedName>
</protein>
<keyword evidence="3" id="KW-0408">Iron</keyword>
<name>A0A4R6T8D7_9BACT</name>
<dbReference type="OrthoDB" id="9816081at2"/>